<dbReference type="PANTHER" id="PTHR11527">
    <property type="entry name" value="HEAT-SHOCK PROTEIN 20 FAMILY MEMBER"/>
    <property type="match status" value="1"/>
</dbReference>
<dbReference type="InterPro" id="IPR008978">
    <property type="entry name" value="HSP20-like_chaperone"/>
</dbReference>
<dbReference type="PROSITE" id="PS01031">
    <property type="entry name" value="SHSP"/>
    <property type="match status" value="1"/>
</dbReference>
<dbReference type="InterPro" id="IPR002068">
    <property type="entry name" value="A-crystallin/Hsp20_dom"/>
</dbReference>
<evidence type="ECO:0000313" key="6">
    <source>
        <dbReference type="Proteomes" id="UP001174909"/>
    </source>
</evidence>
<evidence type="ECO:0000256" key="3">
    <source>
        <dbReference type="RuleBase" id="RU003616"/>
    </source>
</evidence>
<comment type="caution">
    <text evidence="5">The sequence shown here is derived from an EMBL/GenBank/DDBJ whole genome shotgun (WGS) entry which is preliminary data.</text>
</comment>
<dbReference type="CDD" id="cd06464">
    <property type="entry name" value="ACD_sHsps-like"/>
    <property type="match status" value="1"/>
</dbReference>
<dbReference type="Proteomes" id="UP001174909">
    <property type="component" value="Unassembled WGS sequence"/>
</dbReference>
<feature type="domain" description="SHSP" evidence="4">
    <location>
        <begin position="30"/>
        <end position="142"/>
    </location>
</feature>
<evidence type="ECO:0000256" key="2">
    <source>
        <dbReference type="PROSITE-ProRule" id="PRU00285"/>
    </source>
</evidence>
<dbReference type="SUPFAM" id="SSF49764">
    <property type="entry name" value="HSP20-like chaperones"/>
    <property type="match status" value="1"/>
</dbReference>
<dbReference type="EMBL" id="CASHTH010001169">
    <property type="protein sequence ID" value="CAI8012209.1"/>
    <property type="molecule type" value="Genomic_DNA"/>
</dbReference>
<reference evidence="5" key="1">
    <citation type="submission" date="2023-03" db="EMBL/GenBank/DDBJ databases">
        <authorList>
            <person name="Steffen K."/>
            <person name="Cardenas P."/>
        </authorList>
    </citation>
    <scope>NUCLEOTIDE SEQUENCE</scope>
</reference>
<keyword evidence="1 5" id="KW-0346">Stress response</keyword>
<keyword evidence="6" id="KW-1185">Reference proteome</keyword>
<evidence type="ECO:0000313" key="5">
    <source>
        <dbReference type="EMBL" id="CAI8012209.1"/>
    </source>
</evidence>
<proteinExistence type="inferred from homology"/>
<accession>A0AA35RIP3</accession>
<dbReference type="AlphaFoldDB" id="A0AA35RIP3"/>
<evidence type="ECO:0000259" key="4">
    <source>
        <dbReference type="PROSITE" id="PS01031"/>
    </source>
</evidence>
<protein>
    <submittedName>
        <fullName evidence="5">Small heat shock protein C4</fullName>
    </submittedName>
</protein>
<sequence length="143" mass="16114">MTYLTLHRPARNPFKFYSPFFAPLRAGTDAGTYNWAPSVDISETDDKFEVRAELPGVAKDDLHVSVKDNLLTLSGEKRQGDVDDTQNYRRVERRYGSFQRRFTLPSEVATDDIKAEYSDGVLTLSIPKPEVAKPTEVPITMAS</sequence>
<gene>
    <name evidence="5" type="ORF">GBAR_LOCUS7836</name>
</gene>
<name>A0AA35RIP3_GEOBA</name>
<dbReference type="Pfam" id="PF00011">
    <property type="entry name" value="HSP20"/>
    <property type="match status" value="1"/>
</dbReference>
<dbReference type="InterPro" id="IPR031107">
    <property type="entry name" value="Small_HSP"/>
</dbReference>
<comment type="similarity">
    <text evidence="2 3">Belongs to the small heat shock protein (HSP20) family.</text>
</comment>
<dbReference type="Gene3D" id="2.60.40.790">
    <property type="match status" value="1"/>
</dbReference>
<organism evidence="5 6">
    <name type="scientific">Geodia barretti</name>
    <name type="common">Barrett's horny sponge</name>
    <dbReference type="NCBI Taxonomy" id="519541"/>
    <lineage>
        <taxon>Eukaryota</taxon>
        <taxon>Metazoa</taxon>
        <taxon>Porifera</taxon>
        <taxon>Demospongiae</taxon>
        <taxon>Heteroscleromorpha</taxon>
        <taxon>Tetractinellida</taxon>
        <taxon>Astrophorina</taxon>
        <taxon>Geodiidae</taxon>
        <taxon>Geodia</taxon>
    </lineage>
</organism>
<evidence type="ECO:0000256" key="1">
    <source>
        <dbReference type="ARBA" id="ARBA00023016"/>
    </source>
</evidence>